<dbReference type="InterPro" id="IPR011051">
    <property type="entry name" value="RmlC_Cupin_sf"/>
</dbReference>
<reference evidence="6" key="1">
    <citation type="submission" date="2020-06" db="EMBL/GenBank/DDBJ databases">
        <authorList>
            <consortium name="Plant Systems Biology data submission"/>
        </authorList>
    </citation>
    <scope>NUCLEOTIDE SEQUENCE</scope>
    <source>
        <strain evidence="6">D6</strain>
    </source>
</reference>
<feature type="domain" description="Pirin C-terminal" evidence="5">
    <location>
        <begin position="243"/>
        <end position="344"/>
    </location>
</feature>
<gene>
    <name evidence="6" type="ORF">SEMRO_155_G070380.1</name>
</gene>
<dbReference type="InterPro" id="IPR008778">
    <property type="entry name" value="Pirin_C_dom"/>
</dbReference>
<keyword evidence="7" id="KW-1185">Reference proteome</keyword>
<evidence type="ECO:0000259" key="5">
    <source>
        <dbReference type="Pfam" id="PF05726"/>
    </source>
</evidence>
<evidence type="ECO:0000256" key="1">
    <source>
        <dbReference type="ARBA" id="ARBA00008416"/>
    </source>
</evidence>
<dbReference type="EMBL" id="CAICTM010000154">
    <property type="protein sequence ID" value="CAB9503069.1"/>
    <property type="molecule type" value="Genomic_DNA"/>
</dbReference>
<evidence type="ECO:0000313" key="7">
    <source>
        <dbReference type="Proteomes" id="UP001153069"/>
    </source>
</evidence>
<evidence type="ECO:0000313" key="6">
    <source>
        <dbReference type="EMBL" id="CAB9503069.1"/>
    </source>
</evidence>
<dbReference type="PANTHER" id="PTHR13903">
    <property type="entry name" value="PIRIN-RELATED"/>
    <property type="match status" value="1"/>
</dbReference>
<feature type="region of interest" description="Disordered" evidence="3">
    <location>
        <begin position="1"/>
        <end position="24"/>
    </location>
</feature>
<evidence type="ECO:0000256" key="3">
    <source>
        <dbReference type="SAM" id="MobiDB-lite"/>
    </source>
</evidence>
<dbReference type="AlphaFoldDB" id="A0A9N8DLS9"/>
<evidence type="ECO:0000256" key="2">
    <source>
        <dbReference type="RuleBase" id="RU003457"/>
    </source>
</evidence>
<dbReference type="InterPro" id="IPR014710">
    <property type="entry name" value="RmlC-like_jellyroll"/>
</dbReference>
<proteinExistence type="inferred from homology"/>
<dbReference type="InterPro" id="IPR012093">
    <property type="entry name" value="Pirin"/>
</dbReference>
<sequence length="368" mass="41412">MPPSSSLLKPEKPADSTPRPPSKRRIDSVERFARLPVWPVWNGVFLFVISRILGKDIAAKLEDAIGGRVCPNFYQDTEKTSPFIMLVHHRHSFAAWDPLRYIQRTFFPEGFPSHPHRGFITVTYFLRGGFTHRDSMGVQQRYGAEERHDGKHTQYLMTGSGLLHEEMFDLQADNAFGVSGQELYQLWLNVPAKNKMDSPFIQVLGGEDETPSVVNSGVETIVIAGTYQDHSASARLFSEVSIFHVKMEPTSTWKYTLPSSHATGILYIRTGSVSVDDETVGPHNTIYLTSFGDEVIVTTENGADFLFLSGAPLMEPVAAQGSMVMNSAYDINEAYQDYQAGKMGAPWDHKLTDKEWKDHVNRYPSIYR</sequence>
<dbReference type="PANTHER" id="PTHR13903:SF8">
    <property type="entry name" value="PIRIN"/>
    <property type="match status" value="1"/>
</dbReference>
<accession>A0A9N8DLS9</accession>
<dbReference type="CDD" id="cd02247">
    <property type="entry name" value="cupin_pirin_C"/>
    <property type="match status" value="1"/>
</dbReference>
<dbReference type="OrthoDB" id="198735at2759"/>
<dbReference type="InterPro" id="IPR003829">
    <property type="entry name" value="Pirin_N_dom"/>
</dbReference>
<dbReference type="SUPFAM" id="SSF51182">
    <property type="entry name" value="RmlC-like cupins"/>
    <property type="match status" value="1"/>
</dbReference>
<dbReference type="Proteomes" id="UP001153069">
    <property type="component" value="Unassembled WGS sequence"/>
</dbReference>
<comment type="caution">
    <text evidence="6">The sequence shown here is derived from an EMBL/GenBank/DDBJ whole genome shotgun (WGS) entry which is preliminary data.</text>
</comment>
<comment type="similarity">
    <text evidence="1 2">Belongs to the pirin family.</text>
</comment>
<dbReference type="Pfam" id="PF02678">
    <property type="entry name" value="Pirin"/>
    <property type="match status" value="1"/>
</dbReference>
<name>A0A9N8DLS9_9STRA</name>
<protein>
    <submittedName>
        <fullName evidence="6">Quercetin 2,3-dioxygenase</fullName>
    </submittedName>
</protein>
<dbReference type="Gene3D" id="2.60.120.10">
    <property type="entry name" value="Jelly Rolls"/>
    <property type="match status" value="1"/>
</dbReference>
<organism evidence="6 7">
    <name type="scientific">Seminavis robusta</name>
    <dbReference type="NCBI Taxonomy" id="568900"/>
    <lineage>
        <taxon>Eukaryota</taxon>
        <taxon>Sar</taxon>
        <taxon>Stramenopiles</taxon>
        <taxon>Ochrophyta</taxon>
        <taxon>Bacillariophyta</taxon>
        <taxon>Bacillariophyceae</taxon>
        <taxon>Bacillariophycidae</taxon>
        <taxon>Naviculales</taxon>
        <taxon>Naviculaceae</taxon>
        <taxon>Seminavis</taxon>
    </lineage>
</organism>
<evidence type="ECO:0000259" key="4">
    <source>
        <dbReference type="Pfam" id="PF02678"/>
    </source>
</evidence>
<feature type="domain" description="Pirin N-terminal" evidence="4">
    <location>
        <begin position="74"/>
        <end position="188"/>
    </location>
</feature>
<dbReference type="Pfam" id="PF05726">
    <property type="entry name" value="Pirin_C"/>
    <property type="match status" value="1"/>
</dbReference>